<dbReference type="SMART" id="SM00562">
    <property type="entry name" value="NDK"/>
    <property type="match status" value="1"/>
</dbReference>
<keyword evidence="14" id="KW-1185">Reference proteome</keyword>
<feature type="domain" description="Inhibitor of growth protein N-terminal histone-binding" evidence="12">
    <location>
        <begin position="4"/>
        <end position="138"/>
    </location>
</feature>
<dbReference type="InterPro" id="IPR034907">
    <property type="entry name" value="NDK-like_dom"/>
</dbReference>
<dbReference type="PROSITE" id="PS00469">
    <property type="entry name" value="NDPK"/>
    <property type="match status" value="1"/>
</dbReference>
<evidence type="ECO:0000256" key="5">
    <source>
        <dbReference type="ARBA" id="ARBA00022777"/>
    </source>
</evidence>
<feature type="binding site" evidence="7">
    <location>
        <position position="341"/>
    </location>
    <ligand>
        <name>ATP</name>
        <dbReference type="ChEBI" id="CHEBI:30616"/>
    </ligand>
</feature>
<dbReference type="GO" id="GO:0006183">
    <property type="term" value="P:GTP biosynthetic process"/>
    <property type="evidence" value="ECO:0007669"/>
    <property type="project" value="InterPro"/>
</dbReference>
<feature type="binding site" evidence="7">
    <location>
        <position position="307"/>
    </location>
    <ligand>
        <name>ATP</name>
        <dbReference type="ChEBI" id="CHEBI:30616"/>
    </ligand>
</feature>
<evidence type="ECO:0000256" key="9">
    <source>
        <dbReference type="RuleBase" id="RU004013"/>
    </source>
</evidence>
<gene>
    <name evidence="13" type="ORF">DYB32_006275</name>
</gene>
<dbReference type="Pfam" id="PF00334">
    <property type="entry name" value="NDK"/>
    <property type="match status" value="1"/>
</dbReference>
<reference evidence="13 14" key="1">
    <citation type="submission" date="2018-08" db="EMBL/GenBank/DDBJ databases">
        <title>Aphanomyces genome sequencing and annotation.</title>
        <authorList>
            <person name="Minardi D."/>
            <person name="Oidtmann B."/>
            <person name="Van Der Giezen M."/>
            <person name="Studholme D.J."/>
        </authorList>
    </citation>
    <scope>NUCLEOTIDE SEQUENCE [LARGE SCALE GENOMIC DNA]</scope>
    <source>
        <strain evidence="13 14">NJM0002</strain>
    </source>
</reference>
<dbReference type="PROSITE" id="PS51374">
    <property type="entry name" value="NDPK_LIKE"/>
    <property type="match status" value="1"/>
</dbReference>
<evidence type="ECO:0000256" key="2">
    <source>
        <dbReference type="ARBA" id="ARBA00008142"/>
    </source>
</evidence>
<dbReference type="FunFam" id="3.30.70.141:FF:000002">
    <property type="entry name" value="Nucleoside diphosphate kinase"/>
    <property type="match status" value="1"/>
</dbReference>
<dbReference type="InterPro" id="IPR023005">
    <property type="entry name" value="Nucleoside_diP_kinase_AS"/>
</dbReference>
<feature type="compositionally biased region" description="Basic residues" evidence="10">
    <location>
        <begin position="194"/>
        <end position="203"/>
    </location>
</feature>
<dbReference type="Gene3D" id="3.30.70.141">
    <property type="entry name" value="Nucleoside diphosphate kinase-like domain"/>
    <property type="match status" value="1"/>
</dbReference>
<comment type="similarity">
    <text evidence="2 7 8">Belongs to the NDK family.</text>
</comment>
<dbReference type="HAMAP" id="MF_00451">
    <property type="entry name" value="NDP_kinase"/>
    <property type="match status" value="1"/>
</dbReference>
<dbReference type="EC" id="2.7.4.6" evidence="9"/>
<evidence type="ECO:0000259" key="11">
    <source>
        <dbReference type="SMART" id="SM00562"/>
    </source>
</evidence>
<feature type="binding site" evidence="7">
    <location>
        <position position="352"/>
    </location>
    <ligand>
        <name>ATP</name>
        <dbReference type="ChEBI" id="CHEBI:30616"/>
    </ligand>
</feature>
<feature type="binding site" evidence="7">
    <location>
        <position position="259"/>
    </location>
    <ligand>
        <name>ATP</name>
        <dbReference type="ChEBI" id="CHEBI:30616"/>
    </ligand>
</feature>
<keyword evidence="6 9" id="KW-0067">ATP-binding</keyword>
<evidence type="ECO:0000256" key="10">
    <source>
        <dbReference type="SAM" id="MobiDB-lite"/>
    </source>
</evidence>
<dbReference type="SMART" id="SM01408">
    <property type="entry name" value="ING"/>
    <property type="match status" value="1"/>
</dbReference>
<dbReference type="Proteomes" id="UP000285060">
    <property type="component" value="Unassembled WGS sequence"/>
</dbReference>
<evidence type="ECO:0000256" key="8">
    <source>
        <dbReference type="RuleBase" id="RU004011"/>
    </source>
</evidence>
<dbReference type="CDD" id="cd04413">
    <property type="entry name" value="NDPk_I"/>
    <property type="match status" value="1"/>
</dbReference>
<dbReference type="NCBIfam" id="NF001908">
    <property type="entry name" value="PRK00668.1"/>
    <property type="match status" value="1"/>
</dbReference>
<feature type="domain" description="Nucleoside diphosphate kinase-like" evidence="11">
    <location>
        <begin position="251"/>
        <end position="387"/>
    </location>
</feature>
<name>A0A3R7CZ48_9STRA</name>
<dbReference type="PANTHER" id="PTHR11349">
    <property type="entry name" value="NUCLEOSIDE DIPHOSPHATE KINASE"/>
    <property type="match status" value="1"/>
</dbReference>
<dbReference type="GO" id="GO:0005524">
    <property type="term" value="F:ATP binding"/>
    <property type="evidence" value="ECO:0007669"/>
    <property type="project" value="UniProtKB-KW"/>
</dbReference>
<dbReference type="PRINTS" id="PR01243">
    <property type="entry name" value="NUCDPKINASE"/>
</dbReference>
<accession>A0A3R7CZ48</accession>
<dbReference type="InterPro" id="IPR001564">
    <property type="entry name" value="Nucleoside_diP_kinase"/>
</dbReference>
<keyword evidence="3 9" id="KW-0808">Transferase</keyword>
<protein>
    <recommendedName>
        <fullName evidence="9">Nucleoside diphosphate kinase</fullName>
        <ecNumber evidence="9">2.7.4.6</ecNumber>
    </recommendedName>
</protein>
<dbReference type="AlphaFoldDB" id="A0A3R7CZ48"/>
<feature type="binding site" evidence="7">
    <location>
        <position position="362"/>
    </location>
    <ligand>
        <name>ATP</name>
        <dbReference type="ChEBI" id="CHEBI:30616"/>
    </ligand>
</feature>
<feature type="binding site" evidence="7">
    <location>
        <position position="335"/>
    </location>
    <ligand>
        <name>ATP</name>
        <dbReference type="ChEBI" id="CHEBI:30616"/>
    </ligand>
</feature>
<evidence type="ECO:0000256" key="6">
    <source>
        <dbReference type="ARBA" id="ARBA00022840"/>
    </source>
</evidence>
<dbReference type="InterPro" id="IPR036850">
    <property type="entry name" value="NDK-like_dom_sf"/>
</dbReference>
<keyword evidence="4 9" id="KW-0547">Nucleotide-binding</keyword>
<feature type="compositionally biased region" description="Low complexity" evidence="10">
    <location>
        <begin position="170"/>
        <end position="193"/>
    </location>
</feature>
<dbReference type="GO" id="GO:0006241">
    <property type="term" value="P:CTP biosynthetic process"/>
    <property type="evidence" value="ECO:0007669"/>
    <property type="project" value="InterPro"/>
</dbReference>
<dbReference type="InterPro" id="IPR024610">
    <property type="entry name" value="ING_N_histone-binding"/>
</dbReference>
<feature type="region of interest" description="Disordered" evidence="10">
    <location>
        <begin position="170"/>
        <end position="207"/>
    </location>
</feature>
<comment type="caution">
    <text evidence="13">The sequence shown here is derived from an EMBL/GenBank/DDBJ whole genome shotgun (WGS) entry which is preliminary data.</text>
</comment>
<evidence type="ECO:0000256" key="3">
    <source>
        <dbReference type="ARBA" id="ARBA00022679"/>
    </source>
</evidence>
<dbReference type="Gene3D" id="6.10.140.1740">
    <property type="match status" value="1"/>
</dbReference>
<organism evidence="13 14">
    <name type="scientific">Aphanomyces invadans</name>
    <dbReference type="NCBI Taxonomy" id="157072"/>
    <lineage>
        <taxon>Eukaryota</taxon>
        <taxon>Sar</taxon>
        <taxon>Stramenopiles</taxon>
        <taxon>Oomycota</taxon>
        <taxon>Saprolegniomycetes</taxon>
        <taxon>Saprolegniales</taxon>
        <taxon>Verrucalvaceae</taxon>
        <taxon>Aphanomyces</taxon>
    </lineage>
</organism>
<dbReference type="GO" id="GO:0004550">
    <property type="term" value="F:nucleoside diphosphate kinase activity"/>
    <property type="evidence" value="ECO:0007669"/>
    <property type="project" value="UniProtKB-EC"/>
</dbReference>
<dbReference type="CDD" id="cd16857">
    <property type="entry name" value="ING_ING1_2"/>
    <property type="match status" value="1"/>
</dbReference>
<dbReference type="EMBL" id="QUSY01000550">
    <property type="protein sequence ID" value="RHY28656.1"/>
    <property type="molecule type" value="Genomic_DNA"/>
</dbReference>
<dbReference type="SUPFAM" id="SSF54919">
    <property type="entry name" value="Nucleoside diphosphate kinase, NDK"/>
    <property type="match status" value="1"/>
</dbReference>
<evidence type="ECO:0000313" key="13">
    <source>
        <dbReference type="EMBL" id="RHY28656.1"/>
    </source>
</evidence>
<evidence type="ECO:0000256" key="4">
    <source>
        <dbReference type="ARBA" id="ARBA00022741"/>
    </source>
</evidence>
<evidence type="ECO:0000256" key="7">
    <source>
        <dbReference type="PROSITE-ProRule" id="PRU00706"/>
    </source>
</evidence>
<dbReference type="Pfam" id="PF12998">
    <property type="entry name" value="ING"/>
    <property type="match status" value="1"/>
</dbReference>
<evidence type="ECO:0000259" key="12">
    <source>
        <dbReference type="SMART" id="SM01408"/>
    </source>
</evidence>
<feature type="active site" description="Pros-phosphohistidine intermediate" evidence="7">
    <location>
        <position position="365"/>
    </location>
</feature>
<dbReference type="VEuPathDB" id="FungiDB:H310_09595"/>
<keyword evidence="5 9" id="KW-0418">Kinase</keyword>
<comment type="cofactor">
    <cofactor evidence="1">
        <name>Mg(2+)</name>
        <dbReference type="ChEBI" id="CHEBI:18420"/>
    </cofactor>
</comment>
<dbReference type="GO" id="GO:0006228">
    <property type="term" value="P:UTP biosynthetic process"/>
    <property type="evidence" value="ECO:0007669"/>
    <property type="project" value="InterPro"/>
</dbReference>
<evidence type="ECO:0000313" key="14">
    <source>
        <dbReference type="Proteomes" id="UP000285060"/>
    </source>
</evidence>
<comment type="catalytic activity">
    <reaction evidence="9">
        <text>a 2'-deoxyribonucleoside 5'-diphosphate + ATP = a 2'-deoxyribonucleoside 5'-triphosphate + ADP</text>
        <dbReference type="Rhea" id="RHEA:44640"/>
        <dbReference type="ChEBI" id="CHEBI:30616"/>
        <dbReference type="ChEBI" id="CHEBI:61560"/>
        <dbReference type="ChEBI" id="CHEBI:73316"/>
        <dbReference type="ChEBI" id="CHEBI:456216"/>
        <dbReference type="EC" id="2.7.4.6"/>
    </reaction>
</comment>
<evidence type="ECO:0000256" key="1">
    <source>
        <dbReference type="ARBA" id="ARBA00001946"/>
    </source>
</evidence>
<dbReference type="VEuPathDB" id="FungiDB:H310_09596"/>
<sequence length="399" mass="44225">MGTYLEDYLESIYMLPSEVKRNFDLMRELDKATSGLLDSLRESQSTYLRDARERVRARCSDSSLPEPTEDELRALVGIEDESADADVPPDLDTSPLAKLRAKRHLVVQKMDEKVAIASQSYDLIDHHIRRLDNELENYTALLKANGEYEDEKVVVAPVKKQKEPAVEPAAQVSVAASSNKKSSAATTSTTPAAVHKKTGGRKRNAAEAHMEAIPEAAALTVPVLEDLPIDPNEPLRTLLNLPSIDRIFTMAERTYIMIKPDGVQRNLVGEIIKRFEQKGFQLVALKMVRPGKAHLEAHYADLAGKGFFNGLIEYMNSGPVVAMVWQGFNVVKEGRKMLGATKPSDSAPGTIRGDFAIEVGRNICHGSDSVESANHEIALWFPEGITEWNATRNAWVYEN</sequence>
<proteinExistence type="inferred from homology"/>